<dbReference type="OrthoDB" id="9811006at2"/>
<keyword evidence="2" id="KW-0732">Signal</keyword>
<reference evidence="4 5" key="1">
    <citation type="submission" date="2020-01" db="EMBL/GenBank/DDBJ databases">
        <title>Genome sequence of Desulfovibrio aerotolerans DSM 16695(T).</title>
        <authorList>
            <person name="Karnachuk O."/>
            <person name="Avakyan M."/>
            <person name="Mardanov A."/>
            <person name="Kadnikov V."/>
            <person name="Ravin N."/>
        </authorList>
    </citation>
    <scope>NUCLEOTIDE SEQUENCE [LARGE SCALE GENOMIC DNA]</scope>
    <source>
        <strain evidence="4 5">DSM 16695</strain>
    </source>
</reference>
<dbReference type="Gene3D" id="2.40.128.110">
    <property type="entry name" value="Lipid/polyisoprenoid-binding, YceI-like"/>
    <property type="match status" value="1"/>
</dbReference>
<keyword evidence="5" id="KW-1185">Reference proteome</keyword>
<comment type="caution">
    <text evidence="4">The sequence shown here is derived from an EMBL/GenBank/DDBJ whole genome shotgun (WGS) entry which is preliminary data.</text>
</comment>
<dbReference type="SUPFAM" id="SSF101874">
    <property type="entry name" value="YceI-like"/>
    <property type="match status" value="1"/>
</dbReference>
<dbReference type="PANTHER" id="PTHR34406">
    <property type="entry name" value="PROTEIN YCEI"/>
    <property type="match status" value="1"/>
</dbReference>
<feature type="region of interest" description="Disordered" evidence="1">
    <location>
        <begin position="34"/>
        <end position="55"/>
    </location>
</feature>
<name>A0A7C9IMX3_9BACT</name>
<proteinExistence type="predicted"/>
<organism evidence="4 5">
    <name type="scientific">Solidesulfovibrio aerotolerans</name>
    <dbReference type="NCBI Taxonomy" id="295255"/>
    <lineage>
        <taxon>Bacteria</taxon>
        <taxon>Pseudomonadati</taxon>
        <taxon>Thermodesulfobacteriota</taxon>
        <taxon>Desulfovibrionia</taxon>
        <taxon>Desulfovibrionales</taxon>
        <taxon>Desulfovibrionaceae</taxon>
        <taxon>Solidesulfovibrio</taxon>
    </lineage>
</organism>
<dbReference type="SMART" id="SM00867">
    <property type="entry name" value="YceI"/>
    <property type="match status" value="1"/>
</dbReference>
<evidence type="ECO:0000259" key="3">
    <source>
        <dbReference type="SMART" id="SM00867"/>
    </source>
</evidence>
<evidence type="ECO:0000256" key="1">
    <source>
        <dbReference type="SAM" id="MobiDB-lite"/>
    </source>
</evidence>
<dbReference type="RefSeq" id="WP_160962756.1">
    <property type="nucleotide sequence ID" value="NZ_WVUD01000036.1"/>
</dbReference>
<evidence type="ECO:0000313" key="5">
    <source>
        <dbReference type="Proteomes" id="UP000482487"/>
    </source>
</evidence>
<evidence type="ECO:0000256" key="2">
    <source>
        <dbReference type="SAM" id="SignalP"/>
    </source>
</evidence>
<dbReference type="EMBL" id="WVUD01000036">
    <property type="protein sequence ID" value="MYL84585.1"/>
    <property type="molecule type" value="Genomic_DNA"/>
</dbReference>
<dbReference type="AlphaFoldDB" id="A0A7C9IMX3"/>
<protein>
    <submittedName>
        <fullName evidence="4">Polyisoprenoid-binding protein</fullName>
    </submittedName>
</protein>
<feature type="signal peptide" evidence="2">
    <location>
        <begin position="1"/>
        <end position="24"/>
    </location>
</feature>
<dbReference type="InterPro" id="IPR036761">
    <property type="entry name" value="TTHA0802/YceI-like_sf"/>
</dbReference>
<dbReference type="Proteomes" id="UP000482487">
    <property type="component" value="Unassembled WGS sequence"/>
</dbReference>
<feature type="domain" description="Lipid/polyisoprenoid-binding YceI-like" evidence="3">
    <location>
        <begin position="53"/>
        <end position="221"/>
    </location>
</feature>
<dbReference type="PANTHER" id="PTHR34406:SF1">
    <property type="entry name" value="PROTEIN YCEI"/>
    <property type="match status" value="1"/>
</dbReference>
<evidence type="ECO:0000313" key="4">
    <source>
        <dbReference type="EMBL" id="MYL84585.1"/>
    </source>
</evidence>
<sequence>MRHFHLSCLAGLALIALLAGAALAQSAAAPSQETQPVAAAPAKAPDAAPVTDGATLDPPHTAATFWIRHIVAPVAGRFNTVSGTIHIPAKDMAKGRVAFSVATQSVDTGVAARDTHLRTAEFLDVAAYPAMTFTGSRIAPAGKDKANVSGTLTIKDVAKTVTIPVALLGTKPHPMMPCVDVTGYEAYFSINRLDYHVGTGKYFKMGAVGDVTDIRVSGETLAARPGCVKPQ</sequence>
<feature type="compositionally biased region" description="Low complexity" evidence="1">
    <location>
        <begin position="36"/>
        <end position="49"/>
    </location>
</feature>
<accession>A0A7C9IMX3</accession>
<gene>
    <name evidence="4" type="ORF">GTA51_15805</name>
</gene>
<feature type="chain" id="PRO_5028999118" evidence="2">
    <location>
        <begin position="25"/>
        <end position="231"/>
    </location>
</feature>
<dbReference type="Pfam" id="PF04264">
    <property type="entry name" value="YceI"/>
    <property type="match status" value="1"/>
</dbReference>
<dbReference type="InterPro" id="IPR007372">
    <property type="entry name" value="Lipid/polyisoprenoid-bd_YceI"/>
</dbReference>